<protein>
    <submittedName>
        <fullName evidence="2">Uncharacterized protein</fullName>
    </submittedName>
</protein>
<reference evidence="3" key="1">
    <citation type="journal article" date="2019" name="Int. J. Syst. Evol. Microbiol.">
        <title>The Global Catalogue of Microorganisms (GCM) 10K type strain sequencing project: providing services to taxonomists for standard genome sequencing and annotation.</title>
        <authorList>
            <consortium name="The Broad Institute Genomics Platform"/>
            <consortium name="The Broad Institute Genome Sequencing Center for Infectious Disease"/>
            <person name="Wu L."/>
            <person name="Ma J."/>
        </authorList>
    </citation>
    <scope>NUCLEOTIDE SEQUENCE [LARGE SCALE GENOMIC DNA]</scope>
    <source>
        <strain evidence="3">JCM 12774</strain>
    </source>
</reference>
<organism evidence="2 3">
    <name type="scientific">Paenibacillus motobuensis</name>
    <dbReference type="NCBI Taxonomy" id="295324"/>
    <lineage>
        <taxon>Bacteria</taxon>
        <taxon>Bacillati</taxon>
        <taxon>Bacillota</taxon>
        <taxon>Bacilli</taxon>
        <taxon>Bacillales</taxon>
        <taxon>Paenibacillaceae</taxon>
        <taxon>Paenibacillus</taxon>
    </lineage>
</organism>
<name>A0ABP3I0J4_9BACL</name>
<accession>A0ABP3I0J4</accession>
<evidence type="ECO:0000313" key="2">
    <source>
        <dbReference type="EMBL" id="GAA0386041.1"/>
    </source>
</evidence>
<dbReference type="Proteomes" id="UP001500340">
    <property type="component" value="Unassembled WGS sequence"/>
</dbReference>
<dbReference type="EMBL" id="BAAACX010000008">
    <property type="protein sequence ID" value="GAA0386041.1"/>
    <property type="molecule type" value="Genomic_DNA"/>
</dbReference>
<evidence type="ECO:0000256" key="1">
    <source>
        <dbReference type="SAM" id="Phobius"/>
    </source>
</evidence>
<sequence>MQTPTQTDRAVDFAYTDYPYEDNALYYAQARYYKPEVGRVISEDIRMRRTILWALLTHQVIILYYSVLFQ</sequence>
<keyword evidence="3" id="KW-1185">Reference proteome</keyword>
<feature type="transmembrane region" description="Helical" evidence="1">
    <location>
        <begin position="51"/>
        <end position="69"/>
    </location>
</feature>
<keyword evidence="1" id="KW-1133">Transmembrane helix</keyword>
<proteinExistence type="predicted"/>
<comment type="caution">
    <text evidence="2">The sequence shown here is derived from an EMBL/GenBank/DDBJ whole genome shotgun (WGS) entry which is preliminary data.</text>
</comment>
<keyword evidence="1" id="KW-0812">Transmembrane</keyword>
<evidence type="ECO:0000313" key="3">
    <source>
        <dbReference type="Proteomes" id="UP001500340"/>
    </source>
</evidence>
<gene>
    <name evidence="2" type="ORF">GCM10008933_16280</name>
</gene>
<keyword evidence="1" id="KW-0472">Membrane</keyword>